<gene>
    <name evidence="8" type="primary">MPUL0A11920</name>
    <name evidence="8" type="ORF">METSCH_A11920</name>
</gene>
<evidence type="ECO:0000256" key="4">
    <source>
        <dbReference type="ARBA" id="ARBA00022824"/>
    </source>
</evidence>
<evidence type="ECO:0000259" key="7">
    <source>
        <dbReference type="SMART" id="SM01117"/>
    </source>
</evidence>
<dbReference type="AlphaFoldDB" id="A0A4P6XGY9"/>
<keyword evidence="8" id="KW-0675">Receptor</keyword>
<dbReference type="Pfam" id="PF00173">
    <property type="entry name" value="Cyt-b5"/>
    <property type="match status" value="1"/>
</dbReference>
<dbReference type="Gene3D" id="3.10.120.10">
    <property type="entry name" value="Cytochrome b5-like heme/steroid binding domain"/>
    <property type="match status" value="1"/>
</dbReference>
<comment type="subcellular location">
    <subcellularLocation>
        <location evidence="1">Endoplasmic reticulum</location>
    </subcellularLocation>
</comment>
<feature type="domain" description="Cytochrome b5 heme-binding" evidence="7">
    <location>
        <begin position="42"/>
        <end position="143"/>
    </location>
</feature>
<dbReference type="Proteomes" id="UP000292447">
    <property type="component" value="Chromosome I"/>
</dbReference>
<dbReference type="PANTHER" id="PTHR10281">
    <property type="entry name" value="MEMBRANE-ASSOCIATED PROGESTERONE RECEPTOR COMPONENT-RELATED"/>
    <property type="match status" value="1"/>
</dbReference>
<dbReference type="GO" id="GO:0016020">
    <property type="term" value="C:membrane"/>
    <property type="evidence" value="ECO:0007669"/>
    <property type="project" value="TreeGrafter"/>
</dbReference>
<evidence type="ECO:0000313" key="8">
    <source>
        <dbReference type="EMBL" id="QBM86547.1"/>
    </source>
</evidence>
<sequence length="150" mass="16593">MIYTIIIIIIIAYFVRSIVIDFTSNPLAEAAQNHEPPVQTKFVPQTLSKYDGKNDDKVFIAIQGVVFDVTNGKAFYGPGGPYENFAGRDASRGLALNSFDPAVLTDLSEPIDTLTDLSPEEKESLDNWKSHFENKYKVVGSLHNPGEVDL</sequence>
<evidence type="ECO:0000313" key="9">
    <source>
        <dbReference type="Proteomes" id="UP000292447"/>
    </source>
</evidence>
<dbReference type="InterPro" id="IPR050577">
    <property type="entry name" value="MAPR/NEUFC/NENF-like"/>
</dbReference>
<evidence type="ECO:0000256" key="5">
    <source>
        <dbReference type="ARBA" id="ARBA00023004"/>
    </source>
</evidence>
<proteinExistence type="inferred from homology"/>
<organism evidence="8 9">
    <name type="scientific">Metschnikowia aff. pulcherrima</name>
    <dbReference type="NCBI Taxonomy" id="2163413"/>
    <lineage>
        <taxon>Eukaryota</taxon>
        <taxon>Fungi</taxon>
        <taxon>Dikarya</taxon>
        <taxon>Ascomycota</taxon>
        <taxon>Saccharomycotina</taxon>
        <taxon>Pichiomycetes</taxon>
        <taxon>Metschnikowiaceae</taxon>
        <taxon>Metschnikowia</taxon>
    </lineage>
</organism>
<evidence type="ECO:0000256" key="6">
    <source>
        <dbReference type="ARBA" id="ARBA00038357"/>
    </source>
</evidence>
<dbReference type="EMBL" id="CP034456">
    <property type="protein sequence ID" value="QBM86547.1"/>
    <property type="molecule type" value="Genomic_DNA"/>
</dbReference>
<dbReference type="SMART" id="SM01117">
    <property type="entry name" value="Cyt-b5"/>
    <property type="match status" value="1"/>
</dbReference>
<evidence type="ECO:0000256" key="2">
    <source>
        <dbReference type="ARBA" id="ARBA00022617"/>
    </source>
</evidence>
<dbReference type="STRING" id="2163413.A0A4P6XGY9"/>
<accession>A0A4P6XGY9</accession>
<comment type="similarity">
    <text evidence="6">Belongs to the cytochrome b5 family. MAPR subfamily.</text>
</comment>
<keyword evidence="3" id="KW-0479">Metal-binding</keyword>
<dbReference type="GO" id="GO:0020037">
    <property type="term" value="F:heme binding"/>
    <property type="evidence" value="ECO:0007669"/>
    <property type="project" value="UniProtKB-ARBA"/>
</dbReference>
<dbReference type="InterPro" id="IPR001199">
    <property type="entry name" value="Cyt_B5-like_heme/steroid-bd"/>
</dbReference>
<evidence type="ECO:0000256" key="3">
    <source>
        <dbReference type="ARBA" id="ARBA00022723"/>
    </source>
</evidence>
<keyword evidence="2" id="KW-0349">Heme</keyword>
<evidence type="ECO:0000256" key="1">
    <source>
        <dbReference type="ARBA" id="ARBA00004240"/>
    </source>
</evidence>
<dbReference type="SUPFAM" id="SSF55856">
    <property type="entry name" value="Cytochrome b5-like heme/steroid binding domain"/>
    <property type="match status" value="1"/>
</dbReference>
<name>A0A4P6XGY9_9ASCO</name>
<reference evidence="9" key="1">
    <citation type="submission" date="2019-03" db="EMBL/GenBank/DDBJ databases">
        <title>Snf2 controls pulcherriminic acid biosynthesis and connects pigmentation and antifungal activity of the yeast Metschnikowia pulcherrima.</title>
        <authorList>
            <person name="Gore-Lloyd D."/>
            <person name="Sumann I."/>
            <person name="Brachmann A.O."/>
            <person name="Schneeberger K."/>
            <person name="Ortiz-Merino R.A."/>
            <person name="Moreno-Beltran M."/>
            <person name="Schlaefli M."/>
            <person name="Kirner P."/>
            <person name="Santos Kron A."/>
            <person name="Wolfe K.H."/>
            <person name="Piel J."/>
            <person name="Ahrens C.H."/>
            <person name="Henk D."/>
            <person name="Freimoser F.M."/>
        </authorList>
    </citation>
    <scope>NUCLEOTIDE SEQUENCE [LARGE SCALE GENOMIC DNA]</scope>
    <source>
        <strain evidence="9">APC 1.2</strain>
    </source>
</reference>
<keyword evidence="4" id="KW-0256">Endoplasmic reticulum</keyword>
<protein>
    <submittedName>
        <fullName evidence="8">Membrane-associated progesterone receptor component</fullName>
    </submittedName>
</protein>
<dbReference type="GO" id="GO:0005783">
    <property type="term" value="C:endoplasmic reticulum"/>
    <property type="evidence" value="ECO:0007669"/>
    <property type="project" value="UniProtKB-SubCell"/>
</dbReference>
<keyword evidence="9" id="KW-1185">Reference proteome</keyword>
<dbReference type="InterPro" id="IPR036400">
    <property type="entry name" value="Cyt_B5-like_heme/steroid_sf"/>
</dbReference>
<dbReference type="FunFam" id="3.10.120.10:FF:000003">
    <property type="entry name" value="membrane-associated progesterone receptor component 1"/>
    <property type="match status" value="1"/>
</dbReference>
<dbReference type="GO" id="GO:0046872">
    <property type="term" value="F:metal ion binding"/>
    <property type="evidence" value="ECO:0007669"/>
    <property type="project" value="UniProtKB-KW"/>
</dbReference>
<keyword evidence="5" id="KW-0408">Iron</keyword>
<dbReference type="PANTHER" id="PTHR10281:SF72">
    <property type="entry name" value="NEUDESIN"/>
    <property type="match status" value="1"/>
</dbReference>